<proteinExistence type="predicted"/>
<keyword evidence="1" id="KW-0597">Phosphoprotein</keyword>
<keyword evidence="4" id="KW-1185">Reference proteome</keyword>
<organism evidence="3 4">
    <name type="scientific">Bowmanella dokdonensis</name>
    <dbReference type="NCBI Taxonomy" id="751969"/>
    <lineage>
        <taxon>Bacteria</taxon>
        <taxon>Pseudomonadati</taxon>
        <taxon>Pseudomonadota</taxon>
        <taxon>Gammaproteobacteria</taxon>
        <taxon>Alteromonadales</taxon>
        <taxon>Alteromonadaceae</taxon>
        <taxon>Bowmanella</taxon>
    </lineage>
</organism>
<dbReference type="GO" id="GO:0000160">
    <property type="term" value="P:phosphorelay signal transduction system"/>
    <property type="evidence" value="ECO:0007669"/>
    <property type="project" value="InterPro"/>
</dbReference>
<dbReference type="Pfam" id="PF00072">
    <property type="entry name" value="Response_reg"/>
    <property type="match status" value="1"/>
</dbReference>
<evidence type="ECO:0000256" key="1">
    <source>
        <dbReference type="PROSITE-ProRule" id="PRU00169"/>
    </source>
</evidence>
<dbReference type="EMBL" id="JAFKCV010000004">
    <property type="protein sequence ID" value="MBN7825372.1"/>
    <property type="molecule type" value="Genomic_DNA"/>
</dbReference>
<dbReference type="SUPFAM" id="SSF52172">
    <property type="entry name" value="CheY-like"/>
    <property type="match status" value="1"/>
</dbReference>
<reference evidence="3" key="1">
    <citation type="submission" date="2021-03" db="EMBL/GenBank/DDBJ databases">
        <title>novel species isolated from a fishpond in China.</title>
        <authorList>
            <person name="Lu H."/>
            <person name="Cai Z."/>
        </authorList>
    </citation>
    <scope>NUCLEOTIDE SEQUENCE</scope>
    <source>
        <strain evidence="3">JCM 30855</strain>
    </source>
</reference>
<feature type="domain" description="Response regulatory" evidence="2">
    <location>
        <begin position="7"/>
        <end position="122"/>
    </location>
</feature>
<dbReference type="PROSITE" id="PS50110">
    <property type="entry name" value="RESPONSE_REGULATORY"/>
    <property type="match status" value="1"/>
</dbReference>
<comment type="caution">
    <text evidence="3">The sequence shown here is derived from an EMBL/GenBank/DDBJ whole genome shotgun (WGS) entry which is preliminary data.</text>
</comment>
<accession>A0A939DNB1</accession>
<protein>
    <submittedName>
        <fullName evidence="3">Response regulator</fullName>
    </submittedName>
</protein>
<dbReference type="RefSeq" id="WP_206573482.1">
    <property type="nucleotide sequence ID" value="NZ_JAFKCV010000004.1"/>
</dbReference>
<dbReference type="InterPro" id="IPR001789">
    <property type="entry name" value="Sig_transdc_resp-reg_receiver"/>
</dbReference>
<dbReference type="CDD" id="cd00156">
    <property type="entry name" value="REC"/>
    <property type="match status" value="1"/>
</dbReference>
<dbReference type="AlphaFoldDB" id="A0A939DNB1"/>
<sequence length="129" mass="14327">MQYSEMTALIVDDDSDVRAFLRSTLRSLFGCNLMEASSGDVALSLYDKNKVDLVFLDIQMPGKSGLAILNELKELDQQVKVIMVSAHGTMENVSQAVNQGARGFILKPFHMQKIKAMVEKVHGNRETAH</sequence>
<dbReference type="InterPro" id="IPR011006">
    <property type="entry name" value="CheY-like_superfamily"/>
</dbReference>
<evidence type="ECO:0000313" key="3">
    <source>
        <dbReference type="EMBL" id="MBN7825372.1"/>
    </source>
</evidence>
<dbReference type="Proteomes" id="UP000664654">
    <property type="component" value="Unassembled WGS sequence"/>
</dbReference>
<evidence type="ECO:0000259" key="2">
    <source>
        <dbReference type="PROSITE" id="PS50110"/>
    </source>
</evidence>
<name>A0A939DNB1_9ALTE</name>
<dbReference type="PANTHER" id="PTHR43228:SF1">
    <property type="entry name" value="TWO-COMPONENT RESPONSE REGULATOR ARR22"/>
    <property type="match status" value="1"/>
</dbReference>
<dbReference type="InterPro" id="IPR052048">
    <property type="entry name" value="ST_Response_Regulator"/>
</dbReference>
<dbReference type="SMART" id="SM00448">
    <property type="entry name" value="REC"/>
    <property type="match status" value="1"/>
</dbReference>
<dbReference type="PANTHER" id="PTHR43228">
    <property type="entry name" value="TWO-COMPONENT RESPONSE REGULATOR"/>
    <property type="match status" value="1"/>
</dbReference>
<gene>
    <name evidence="3" type="ORF">J0A66_09085</name>
</gene>
<feature type="modified residue" description="4-aspartylphosphate" evidence="1">
    <location>
        <position position="57"/>
    </location>
</feature>
<evidence type="ECO:0000313" key="4">
    <source>
        <dbReference type="Proteomes" id="UP000664654"/>
    </source>
</evidence>
<dbReference type="Gene3D" id="3.40.50.2300">
    <property type="match status" value="1"/>
</dbReference>